<sequence length="263" mass="29709">MNVQEEKSFSIVIDLGLTHSSVAYYDIVKNEPILIEDEIGKERIASCRIIGRDECDVSYEDREHWPFKLKSRDDGSAYIECYNPLTQESEEFEPEEISGIILKYLYEIAQAKLGNQPISNVVVTVPAEFNDIQRASILLACKLSGTKNVELANEPTAAIAGYKRKYPNSLKNGDRIVVIDFGGTLDVTCFKIVNDSVVVESSGGNQDLGGNEFDNVMNDIIKKRIEKVIPGYYKQKQVMTQKETIFNKKLTKLKKNQKELKLN</sequence>
<dbReference type="FunFam" id="3.30.420.40:FF:000028">
    <property type="entry name" value="heat shock 70 kDa protein-like"/>
    <property type="match status" value="1"/>
</dbReference>
<dbReference type="EC" id="1.3.1.74" evidence="4"/>
<dbReference type="AlphaFoldDB" id="B0ECN6"/>
<protein>
    <submittedName>
        <fullName evidence="4">Heat shock protein 70kD, putative</fullName>
        <ecNumber evidence="4">1.3.1.74</ecNumber>
    </submittedName>
</protein>
<evidence type="ECO:0000256" key="1">
    <source>
        <dbReference type="ARBA" id="ARBA00007381"/>
    </source>
</evidence>
<name>B0ECN6_ENTDS</name>
<keyword evidence="4" id="KW-0560">Oxidoreductase</keyword>
<dbReference type="Gene3D" id="3.90.640.10">
    <property type="entry name" value="Actin, Chain A, domain 4"/>
    <property type="match status" value="1"/>
</dbReference>
<dbReference type="PANTHER" id="PTHR19375">
    <property type="entry name" value="HEAT SHOCK PROTEIN 70KDA"/>
    <property type="match status" value="1"/>
</dbReference>
<evidence type="ECO:0000256" key="2">
    <source>
        <dbReference type="ARBA" id="ARBA00022741"/>
    </source>
</evidence>
<dbReference type="Pfam" id="PF00012">
    <property type="entry name" value="HSP70"/>
    <property type="match status" value="1"/>
</dbReference>
<keyword evidence="2" id="KW-0547">Nucleotide-binding</keyword>
<accession>B0ECN6</accession>
<dbReference type="GO" id="GO:0140662">
    <property type="term" value="F:ATP-dependent protein folding chaperone"/>
    <property type="evidence" value="ECO:0007669"/>
    <property type="project" value="InterPro"/>
</dbReference>
<dbReference type="InterPro" id="IPR043129">
    <property type="entry name" value="ATPase_NBD"/>
</dbReference>
<dbReference type="eggNOG" id="KOG0101">
    <property type="taxonomic scope" value="Eukaryota"/>
</dbReference>
<dbReference type="Proteomes" id="UP000008076">
    <property type="component" value="Unassembled WGS sequence"/>
</dbReference>
<keyword evidence="5" id="KW-1185">Reference proteome</keyword>
<keyword evidence="4" id="KW-0346">Stress response</keyword>
<dbReference type="KEGG" id="edi:EDI_072070"/>
<dbReference type="InterPro" id="IPR013126">
    <property type="entry name" value="Hsp_70_fam"/>
</dbReference>
<dbReference type="GO" id="GO:0005524">
    <property type="term" value="F:ATP binding"/>
    <property type="evidence" value="ECO:0007669"/>
    <property type="project" value="UniProtKB-KW"/>
</dbReference>
<keyword evidence="3" id="KW-0067">ATP-binding</keyword>
<evidence type="ECO:0000313" key="4">
    <source>
        <dbReference type="EMBL" id="EDR27709.1"/>
    </source>
</evidence>
<dbReference type="PRINTS" id="PR00301">
    <property type="entry name" value="HEATSHOCK70"/>
</dbReference>
<dbReference type="EMBL" id="DS548786">
    <property type="protein sequence ID" value="EDR27709.1"/>
    <property type="molecule type" value="Genomic_DNA"/>
</dbReference>
<proteinExistence type="inferred from homology"/>
<organism evidence="5">
    <name type="scientific">Entamoeba dispar (strain ATCC PRA-260 / SAW760)</name>
    <dbReference type="NCBI Taxonomy" id="370354"/>
    <lineage>
        <taxon>Eukaryota</taxon>
        <taxon>Amoebozoa</taxon>
        <taxon>Evosea</taxon>
        <taxon>Archamoebae</taxon>
        <taxon>Mastigamoebida</taxon>
        <taxon>Entamoebidae</taxon>
        <taxon>Entamoeba</taxon>
    </lineage>
</organism>
<dbReference type="GO" id="GO:0032440">
    <property type="term" value="F:2-alkenal reductase [NAD(P)H] activity"/>
    <property type="evidence" value="ECO:0007669"/>
    <property type="project" value="UniProtKB-EC"/>
</dbReference>
<comment type="similarity">
    <text evidence="1">Belongs to the heat shock protein 70 family.</text>
</comment>
<dbReference type="Gene3D" id="3.30.30.30">
    <property type="match status" value="1"/>
</dbReference>
<evidence type="ECO:0000256" key="3">
    <source>
        <dbReference type="ARBA" id="ARBA00022840"/>
    </source>
</evidence>
<dbReference type="VEuPathDB" id="AmoebaDB:EDI_072070"/>
<gene>
    <name evidence="4" type="ORF">EDI_072070</name>
</gene>
<dbReference type="RefSeq" id="XP_001736062.1">
    <property type="nucleotide sequence ID" value="XM_001736010.1"/>
</dbReference>
<reference evidence="5" key="1">
    <citation type="submission" date="2007-12" db="EMBL/GenBank/DDBJ databases">
        <title>Annotation of Entamoeba dispar SAW760.</title>
        <authorList>
            <person name="Lorenzi H."/>
            <person name="Inman J."/>
            <person name="Schobel S."/>
            <person name="Amedeo P."/>
            <person name="Caler E."/>
        </authorList>
    </citation>
    <scope>NUCLEOTIDE SEQUENCE [LARGE SCALE GENOMIC DNA]</scope>
    <source>
        <strain evidence="5">ATCC PRA-260 / SAW760</strain>
    </source>
</reference>
<dbReference type="GeneID" id="5881045"/>
<dbReference type="OrthoDB" id="10262720at2759"/>
<evidence type="ECO:0000313" key="5">
    <source>
        <dbReference type="Proteomes" id="UP000008076"/>
    </source>
</evidence>
<dbReference type="SUPFAM" id="SSF53067">
    <property type="entry name" value="Actin-like ATPase domain"/>
    <property type="match status" value="2"/>
</dbReference>
<dbReference type="Gene3D" id="3.30.420.40">
    <property type="match status" value="2"/>
</dbReference>